<accession>A0A873WEA6</accession>
<evidence type="ECO:0000313" key="2">
    <source>
        <dbReference type="Proteomes" id="UP000663311"/>
    </source>
</evidence>
<organism evidence="1 2">
    <name type="scientific">Streptomyces phage Shady</name>
    <dbReference type="NCBI Taxonomy" id="2767585"/>
    <lineage>
        <taxon>Viruses</taxon>
        <taxon>Duplodnaviria</taxon>
        <taxon>Heunggongvirae</taxon>
        <taxon>Uroviricota</taxon>
        <taxon>Caudoviricetes</taxon>
        <taxon>Colingsworthviridae</taxon>
        <taxon>Shadyvirus</taxon>
        <taxon>Shadyvirus shady</taxon>
    </lineage>
</organism>
<sequence length="36" mass="4056">MITFTSSHGRSREHIHKLGSPGNVTRWVVLRPVSVL</sequence>
<name>A0A873WEA6_9CAUD</name>
<dbReference type="EMBL" id="MT701596">
    <property type="protein sequence ID" value="QPB09819.1"/>
    <property type="molecule type" value="Genomic_DNA"/>
</dbReference>
<evidence type="ECO:0000313" key="1">
    <source>
        <dbReference type="EMBL" id="QPB09819.1"/>
    </source>
</evidence>
<keyword evidence="2" id="KW-1185">Reference proteome</keyword>
<reference evidence="1" key="1">
    <citation type="submission" date="2020-07" db="EMBL/GenBank/DDBJ databases">
        <title>Complete genome sequence of Streptomyces phage Shady.</title>
        <authorList>
            <person name="Ortega C.A."/>
            <person name="Hernandez I."/>
            <person name="Guadalupe Vizoso-Pinto M."/>
            <person name="Clark J.D."/>
            <person name="Liu M."/>
            <person name="Burrowes B.H."/>
        </authorList>
    </citation>
    <scope>NUCLEOTIDE SEQUENCE</scope>
</reference>
<proteinExistence type="predicted"/>
<gene>
    <name evidence="1" type="ORF">CPT_Shady_058</name>
</gene>
<dbReference type="Proteomes" id="UP000663311">
    <property type="component" value="Segment"/>
</dbReference>
<protein>
    <submittedName>
        <fullName evidence="1">Uncharacterized protein</fullName>
    </submittedName>
</protein>